<feature type="region of interest" description="Disordered" evidence="1">
    <location>
        <begin position="1"/>
        <end position="27"/>
    </location>
</feature>
<dbReference type="EMBL" id="JBHMBW010000002">
    <property type="protein sequence ID" value="MFB9621999.1"/>
    <property type="molecule type" value="Genomic_DNA"/>
</dbReference>
<organism evidence="2 3">
    <name type="scientific">Nonomuraea helvata</name>
    <dbReference type="NCBI Taxonomy" id="37484"/>
    <lineage>
        <taxon>Bacteria</taxon>
        <taxon>Bacillati</taxon>
        <taxon>Actinomycetota</taxon>
        <taxon>Actinomycetes</taxon>
        <taxon>Streptosporangiales</taxon>
        <taxon>Streptosporangiaceae</taxon>
        <taxon>Nonomuraea</taxon>
    </lineage>
</organism>
<comment type="caution">
    <text evidence="2">The sequence shown here is derived from an EMBL/GenBank/DDBJ whole genome shotgun (WGS) entry which is preliminary data.</text>
</comment>
<reference evidence="2 3" key="1">
    <citation type="submission" date="2024-09" db="EMBL/GenBank/DDBJ databases">
        <authorList>
            <person name="Sun Q."/>
            <person name="Mori K."/>
        </authorList>
    </citation>
    <scope>NUCLEOTIDE SEQUENCE [LARGE SCALE GENOMIC DNA]</scope>
    <source>
        <strain evidence="2 3">JCM 3143</strain>
    </source>
</reference>
<evidence type="ECO:0000313" key="2">
    <source>
        <dbReference type="EMBL" id="MFB9621999.1"/>
    </source>
</evidence>
<dbReference type="Proteomes" id="UP001589532">
    <property type="component" value="Unassembled WGS sequence"/>
</dbReference>
<evidence type="ECO:0000313" key="3">
    <source>
        <dbReference type="Proteomes" id="UP001589532"/>
    </source>
</evidence>
<proteinExistence type="predicted"/>
<dbReference type="RefSeq" id="WP_345002033.1">
    <property type="nucleotide sequence ID" value="NZ_BAAAXV010000009.1"/>
</dbReference>
<gene>
    <name evidence="2" type="ORF">ACFFSA_02800</name>
</gene>
<sequence>MTGQQAGPPFAGPANAESLAFDSDGTLHATSDGRDLLDYSTDPARAANAVCARAGRSLTEAEWRHYIPYVPYRWDVCG</sequence>
<name>A0ABV5RT99_9ACTN</name>
<keyword evidence="3" id="KW-1185">Reference proteome</keyword>
<protein>
    <submittedName>
        <fullName evidence="2">Uncharacterized protein</fullName>
    </submittedName>
</protein>
<accession>A0ABV5RT99</accession>
<evidence type="ECO:0000256" key="1">
    <source>
        <dbReference type="SAM" id="MobiDB-lite"/>
    </source>
</evidence>